<proteinExistence type="predicted"/>
<organism evidence="2 3">
    <name type="scientific">Muiribacterium halophilum</name>
    <dbReference type="NCBI Taxonomy" id="2053465"/>
    <lineage>
        <taxon>Bacteria</taxon>
        <taxon>Candidatus Muiribacteriota</taxon>
        <taxon>Candidatus Muiribacteriia</taxon>
        <taxon>Candidatus Muiribacteriales</taxon>
        <taxon>Candidatus Muiribacteriaceae</taxon>
        <taxon>Candidatus Muiribacterium</taxon>
    </lineage>
</organism>
<accession>A0A2N5ZNG2</accession>
<dbReference type="AlphaFoldDB" id="A0A2N5ZNG2"/>
<sequence>MREENYFKQLKEKEPKINNMDEIRNNILLKTKERIEYTVIDNYVLLTLFSIYVCLYFYSSITGAMTVEINLLPEISTLAPDKINLLTFVIPITLMLSLPLTIIRFIFKIRFSKKVKLGGYYE</sequence>
<dbReference type="Proteomes" id="UP000234857">
    <property type="component" value="Unassembled WGS sequence"/>
</dbReference>
<feature type="transmembrane region" description="Helical" evidence="1">
    <location>
        <begin position="85"/>
        <end position="107"/>
    </location>
</feature>
<keyword evidence="1" id="KW-0812">Transmembrane</keyword>
<keyword evidence="1" id="KW-1133">Transmembrane helix</keyword>
<keyword evidence="1" id="KW-0472">Membrane</keyword>
<reference evidence="2 3" key="1">
    <citation type="submission" date="2017-11" db="EMBL/GenBank/DDBJ databases">
        <title>Genome-resolved metagenomics identifies genetic mobility, metabolic interactions, and unexpected diversity in perchlorate-reducing communities.</title>
        <authorList>
            <person name="Barnum T.P."/>
            <person name="Figueroa I.A."/>
            <person name="Carlstrom C.I."/>
            <person name="Lucas L.N."/>
            <person name="Engelbrektson A.L."/>
            <person name="Coates J.D."/>
        </authorList>
    </citation>
    <scope>NUCLEOTIDE SEQUENCE [LARGE SCALE GENOMIC DNA]</scope>
    <source>
        <strain evidence="2">BM706</strain>
    </source>
</reference>
<evidence type="ECO:0000256" key="1">
    <source>
        <dbReference type="SAM" id="Phobius"/>
    </source>
</evidence>
<name>A0A2N5ZNG2_MUIH1</name>
<feature type="transmembrane region" description="Helical" evidence="1">
    <location>
        <begin position="43"/>
        <end position="65"/>
    </location>
</feature>
<evidence type="ECO:0000313" key="2">
    <source>
        <dbReference type="EMBL" id="PLX20182.1"/>
    </source>
</evidence>
<dbReference type="EMBL" id="PKTG01000003">
    <property type="protein sequence ID" value="PLX20182.1"/>
    <property type="molecule type" value="Genomic_DNA"/>
</dbReference>
<evidence type="ECO:0000313" key="3">
    <source>
        <dbReference type="Proteomes" id="UP000234857"/>
    </source>
</evidence>
<comment type="caution">
    <text evidence="2">The sequence shown here is derived from an EMBL/GenBank/DDBJ whole genome shotgun (WGS) entry which is preliminary data.</text>
</comment>
<protein>
    <submittedName>
        <fullName evidence="2">Uncharacterized protein</fullName>
    </submittedName>
</protein>
<gene>
    <name evidence="2" type="ORF">C0601_00055</name>
</gene>